<gene>
    <name evidence="2" type="ORF">H8689_10880</name>
</gene>
<comment type="caution">
    <text evidence="2">The sequence shown here is derived from an EMBL/GenBank/DDBJ whole genome shotgun (WGS) entry which is preliminary data.</text>
</comment>
<dbReference type="EMBL" id="JACRTK010000004">
    <property type="protein sequence ID" value="MBC8591615.1"/>
    <property type="molecule type" value="Genomic_DNA"/>
</dbReference>
<proteinExistence type="predicted"/>
<sequence>MFKIGDKIVYPMHGAGIIENIEEREILGKKRKYFIIKMPIGDMKVMVPIDNMEEVGVREIINKTEINEVVTVLEGDKSKMHKNWNRRYRANMDRIKSGDIYEIAAVVRNLTLLDDEKGLSTGERKMLNDAKQMLISEMALVCELTPDEAEDLVTKSINNCEDIENIVAEEETIK</sequence>
<protein>
    <submittedName>
        <fullName evidence="2">CarD family transcriptional regulator</fullName>
    </submittedName>
</protein>
<name>A0A926INM4_9FIRM</name>
<dbReference type="InterPro" id="IPR052531">
    <property type="entry name" value="CarD-like_regulator"/>
</dbReference>
<dbReference type="Pfam" id="PF02559">
    <property type="entry name" value="CarD_TRCF_RID"/>
    <property type="match status" value="1"/>
</dbReference>
<dbReference type="Pfam" id="PF21095">
    <property type="entry name" value="CarD_C"/>
    <property type="match status" value="1"/>
</dbReference>
<dbReference type="Gene3D" id="1.20.58.1290">
    <property type="entry name" value="CarD-like, C-terminal domain"/>
    <property type="match status" value="1"/>
</dbReference>
<accession>A0A926INM4</accession>
<feature type="domain" description="CarD-like/TRCF RNAP-interacting" evidence="1">
    <location>
        <begin position="1"/>
        <end position="111"/>
    </location>
</feature>
<evidence type="ECO:0000259" key="1">
    <source>
        <dbReference type="SMART" id="SM01058"/>
    </source>
</evidence>
<dbReference type="PANTHER" id="PTHR38447">
    <property type="entry name" value="TRANSCRIPTION FACTOR YDEB-RELATED"/>
    <property type="match status" value="1"/>
</dbReference>
<dbReference type="PANTHER" id="PTHR38447:SF1">
    <property type="entry name" value="RNA POLYMERASE-BINDING TRANSCRIPTION FACTOR CARD"/>
    <property type="match status" value="1"/>
</dbReference>
<dbReference type="InterPro" id="IPR048792">
    <property type="entry name" value="CarD_C"/>
</dbReference>
<reference evidence="2 3" key="1">
    <citation type="submission" date="2020-08" db="EMBL/GenBank/DDBJ databases">
        <title>Genome public.</title>
        <authorList>
            <person name="Liu C."/>
            <person name="Sun Q."/>
        </authorList>
    </citation>
    <scope>NUCLEOTIDE SEQUENCE [LARGE SCALE GENOMIC DNA]</scope>
    <source>
        <strain evidence="2 3">NSJ-26</strain>
    </source>
</reference>
<dbReference type="AlphaFoldDB" id="A0A926INM4"/>
<dbReference type="SUPFAM" id="SSF141259">
    <property type="entry name" value="CarD-like"/>
    <property type="match status" value="1"/>
</dbReference>
<keyword evidence="3" id="KW-1185">Reference proteome</keyword>
<dbReference type="InterPro" id="IPR036101">
    <property type="entry name" value="CarD-like/TRCF_RID_sf"/>
</dbReference>
<dbReference type="GO" id="GO:0009303">
    <property type="term" value="P:rRNA transcription"/>
    <property type="evidence" value="ECO:0007669"/>
    <property type="project" value="TreeGrafter"/>
</dbReference>
<dbReference type="Proteomes" id="UP000601522">
    <property type="component" value="Unassembled WGS sequence"/>
</dbReference>
<dbReference type="InterPro" id="IPR042215">
    <property type="entry name" value="CarD-like_C"/>
</dbReference>
<dbReference type="RefSeq" id="WP_249324472.1">
    <property type="nucleotide sequence ID" value="NZ_JACRTK010000004.1"/>
</dbReference>
<evidence type="ECO:0000313" key="2">
    <source>
        <dbReference type="EMBL" id="MBC8591615.1"/>
    </source>
</evidence>
<organism evidence="2 3">
    <name type="scientific">Wansuia hejianensis</name>
    <dbReference type="NCBI Taxonomy" id="2763667"/>
    <lineage>
        <taxon>Bacteria</taxon>
        <taxon>Bacillati</taxon>
        <taxon>Bacillota</taxon>
        <taxon>Clostridia</taxon>
        <taxon>Lachnospirales</taxon>
        <taxon>Lachnospiraceae</taxon>
        <taxon>Wansuia</taxon>
    </lineage>
</organism>
<evidence type="ECO:0000313" key="3">
    <source>
        <dbReference type="Proteomes" id="UP000601522"/>
    </source>
</evidence>
<dbReference type="SMART" id="SM01058">
    <property type="entry name" value="CarD_TRCF"/>
    <property type="match status" value="1"/>
</dbReference>
<dbReference type="Gene3D" id="2.40.10.170">
    <property type="match status" value="1"/>
</dbReference>
<dbReference type="InterPro" id="IPR003711">
    <property type="entry name" value="CarD-like/TRCF_RID"/>
</dbReference>